<evidence type="ECO:0000256" key="6">
    <source>
        <dbReference type="ARBA" id="ARBA00022475"/>
    </source>
</evidence>
<comment type="subcellular location">
    <subcellularLocation>
        <location evidence="2">Cell inner membrane</location>
        <topology evidence="2">Multi-pass membrane protein</topology>
    </subcellularLocation>
</comment>
<evidence type="ECO:0000256" key="3">
    <source>
        <dbReference type="ARBA" id="ARBA00010544"/>
    </source>
</evidence>
<dbReference type="RefSeq" id="WP_011462379.1">
    <property type="nucleotide sequence ID" value="NC_007908.1"/>
</dbReference>
<evidence type="ECO:0000256" key="7">
    <source>
        <dbReference type="ARBA" id="ARBA00022519"/>
    </source>
</evidence>
<gene>
    <name evidence="14" type="ordered locus">Rfer_0044</name>
</gene>
<organism evidence="14 15">
    <name type="scientific">Albidiferax ferrireducens (strain ATCC BAA-621 / DSM 15236 / T118)</name>
    <name type="common">Rhodoferax ferrireducens</name>
    <dbReference type="NCBI Taxonomy" id="338969"/>
    <lineage>
        <taxon>Bacteria</taxon>
        <taxon>Pseudomonadati</taxon>
        <taxon>Pseudomonadota</taxon>
        <taxon>Betaproteobacteria</taxon>
        <taxon>Burkholderiales</taxon>
        <taxon>Comamonadaceae</taxon>
        <taxon>Rhodoferax</taxon>
    </lineage>
</organism>
<feature type="transmembrane region" description="Helical" evidence="13">
    <location>
        <begin position="59"/>
        <end position="78"/>
    </location>
</feature>
<evidence type="ECO:0000256" key="10">
    <source>
        <dbReference type="ARBA" id="ARBA00022989"/>
    </source>
</evidence>
<dbReference type="PANTHER" id="PTHR30070:SF1">
    <property type="entry name" value="CYTOCHROME C BIOGENESIS B-RELATED"/>
    <property type="match status" value="1"/>
</dbReference>
<dbReference type="GO" id="GO:0005886">
    <property type="term" value="C:plasma membrane"/>
    <property type="evidence" value="ECO:0007669"/>
    <property type="project" value="UniProtKB-SubCell"/>
</dbReference>
<keyword evidence="6 12" id="KW-1003">Cell membrane</keyword>
<name>Q21QM0_ALBFT</name>
<feature type="transmembrane region" description="Helical" evidence="13">
    <location>
        <begin position="199"/>
        <end position="217"/>
    </location>
</feature>
<dbReference type="GO" id="GO:1903607">
    <property type="term" value="P:cytochrome c biosynthetic process"/>
    <property type="evidence" value="ECO:0007669"/>
    <property type="project" value="TreeGrafter"/>
</dbReference>
<comment type="function">
    <text evidence="1 12">Required for the export of heme to the periplasm for the biogenesis of c-type cytochromes.</text>
</comment>
<keyword evidence="10 13" id="KW-1133">Transmembrane helix</keyword>
<dbReference type="Proteomes" id="UP000008332">
    <property type="component" value="Chromosome"/>
</dbReference>
<evidence type="ECO:0000256" key="8">
    <source>
        <dbReference type="ARBA" id="ARBA00022692"/>
    </source>
</evidence>
<dbReference type="PIRSF" id="PIRSF002764">
    <property type="entry name" value="CcmB"/>
    <property type="match status" value="1"/>
</dbReference>
<feature type="transmembrane region" description="Helical" evidence="13">
    <location>
        <begin position="29"/>
        <end position="47"/>
    </location>
</feature>
<dbReference type="AlphaFoldDB" id="Q21QM0"/>
<dbReference type="HOGENOM" id="CLU_079069_1_0_4"/>
<protein>
    <recommendedName>
        <fullName evidence="4 12">Heme exporter protein B</fullName>
    </recommendedName>
</protein>
<dbReference type="KEGG" id="rfr:Rfer_0044"/>
<dbReference type="InterPro" id="IPR003544">
    <property type="entry name" value="Cyt_c_biogenesis_CcmB"/>
</dbReference>
<dbReference type="PANTHER" id="PTHR30070">
    <property type="entry name" value="HEME EXPORTER PROTEIN B"/>
    <property type="match status" value="1"/>
</dbReference>
<accession>Q21QM0</accession>
<evidence type="ECO:0000256" key="2">
    <source>
        <dbReference type="ARBA" id="ARBA00004429"/>
    </source>
</evidence>
<reference evidence="15" key="1">
    <citation type="submission" date="2006-02" db="EMBL/GenBank/DDBJ databases">
        <title>Complete sequence of chromosome of Rhodoferax ferrireducens DSM 15236.</title>
        <authorList>
            <person name="Copeland A."/>
            <person name="Lucas S."/>
            <person name="Lapidus A."/>
            <person name="Barry K."/>
            <person name="Detter J.C."/>
            <person name="Glavina del Rio T."/>
            <person name="Hammon N."/>
            <person name="Israni S."/>
            <person name="Pitluck S."/>
            <person name="Brettin T."/>
            <person name="Bruce D."/>
            <person name="Han C."/>
            <person name="Tapia R."/>
            <person name="Gilna P."/>
            <person name="Kiss H."/>
            <person name="Schmutz J."/>
            <person name="Larimer F."/>
            <person name="Land M."/>
            <person name="Kyrpides N."/>
            <person name="Ivanova N."/>
            <person name="Richardson P."/>
        </authorList>
    </citation>
    <scope>NUCLEOTIDE SEQUENCE [LARGE SCALE GENOMIC DNA]</scope>
    <source>
        <strain evidence="15">ATCC BAA-621 / DSM 15236 / T118</strain>
    </source>
</reference>
<feature type="transmembrane region" description="Helical" evidence="13">
    <location>
        <begin position="98"/>
        <end position="123"/>
    </location>
</feature>
<keyword evidence="5 12" id="KW-0813">Transport</keyword>
<evidence type="ECO:0000256" key="1">
    <source>
        <dbReference type="ARBA" id="ARBA00002442"/>
    </source>
</evidence>
<comment type="similarity">
    <text evidence="3 12">Belongs to the CcmB/CycW/HelB family.</text>
</comment>
<dbReference type="GO" id="GO:0015232">
    <property type="term" value="F:heme transmembrane transporter activity"/>
    <property type="evidence" value="ECO:0007669"/>
    <property type="project" value="InterPro"/>
</dbReference>
<evidence type="ECO:0000313" key="15">
    <source>
        <dbReference type="Proteomes" id="UP000008332"/>
    </source>
</evidence>
<dbReference type="OrthoDB" id="9799895at2"/>
<keyword evidence="11 12" id="KW-0472">Membrane</keyword>
<evidence type="ECO:0000256" key="9">
    <source>
        <dbReference type="ARBA" id="ARBA00022748"/>
    </source>
</evidence>
<keyword evidence="7 12" id="KW-0997">Cell inner membrane</keyword>
<evidence type="ECO:0000256" key="12">
    <source>
        <dbReference type="PIRNR" id="PIRNR002764"/>
    </source>
</evidence>
<keyword evidence="9 12" id="KW-0201">Cytochrome c-type biogenesis</keyword>
<keyword evidence="8 13" id="KW-0812">Transmembrane</keyword>
<evidence type="ECO:0000256" key="11">
    <source>
        <dbReference type="ARBA" id="ARBA00023136"/>
    </source>
</evidence>
<dbReference type="eggNOG" id="COG2386">
    <property type="taxonomic scope" value="Bacteria"/>
</dbReference>
<dbReference type="GO" id="GO:0017004">
    <property type="term" value="P:cytochrome complex assembly"/>
    <property type="evidence" value="ECO:0007669"/>
    <property type="project" value="UniProtKB-KW"/>
</dbReference>
<dbReference type="Pfam" id="PF03379">
    <property type="entry name" value="CcmB"/>
    <property type="match status" value="1"/>
</dbReference>
<sequence length="227" mass="23352">MKKLGLGSVLLAVLRREVSLALRQKGEVLTPLVFFVVIASLFPLGVGPESALLLRMAPGVLWVSALLAAMLSLQRLFATDYADGSLEQMALSSTPLGLLVLAKALSHFLLSGLPLVLMAPVLGLQFGLDGRALGILMLTLLLGTPTLSLIGSIGAALTLGVRGAGVLLSLLILPLYIPVLIFGAGAVEADAAGLGMGGHLSLLAALLVLSIFFAPLATTTALRISLE</sequence>
<evidence type="ECO:0000256" key="5">
    <source>
        <dbReference type="ARBA" id="ARBA00022448"/>
    </source>
</evidence>
<dbReference type="STRING" id="338969.Rfer_0044"/>
<evidence type="ECO:0000256" key="13">
    <source>
        <dbReference type="SAM" id="Phobius"/>
    </source>
</evidence>
<dbReference type="NCBIfam" id="TIGR01190">
    <property type="entry name" value="ccmB"/>
    <property type="match status" value="1"/>
</dbReference>
<keyword evidence="15" id="KW-1185">Reference proteome</keyword>
<feature type="transmembrane region" description="Helical" evidence="13">
    <location>
        <begin position="135"/>
        <end position="159"/>
    </location>
</feature>
<evidence type="ECO:0000313" key="14">
    <source>
        <dbReference type="EMBL" id="ABD67806.1"/>
    </source>
</evidence>
<dbReference type="InterPro" id="IPR026031">
    <property type="entry name" value="Cyt_c_CcmB_bac"/>
</dbReference>
<dbReference type="PRINTS" id="PR01414">
    <property type="entry name" value="CCMBBIOGNSIS"/>
</dbReference>
<dbReference type="EMBL" id="CP000267">
    <property type="protein sequence ID" value="ABD67806.1"/>
    <property type="molecule type" value="Genomic_DNA"/>
</dbReference>
<feature type="transmembrane region" description="Helical" evidence="13">
    <location>
        <begin position="165"/>
        <end position="187"/>
    </location>
</feature>
<evidence type="ECO:0000256" key="4">
    <source>
        <dbReference type="ARBA" id="ARBA00016452"/>
    </source>
</evidence>
<proteinExistence type="inferred from homology"/>